<dbReference type="PROSITE" id="PS00216">
    <property type="entry name" value="SUGAR_TRANSPORT_1"/>
    <property type="match status" value="1"/>
</dbReference>
<evidence type="ECO:0000256" key="4">
    <source>
        <dbReference type="ARBA" id="ARBA00022692"/>
    </source>
</evidence>
<dbReference type="OrthoDB" id="6339427at2759"/>
<dbReference type="PANTHER" id="PTHR48022">
    <property type="entry name" value="PLASTIDIC GLUCOSE TRANSPORTER 4"/>
    <property type="match status" value="1"/>
</dbReference>
<comment type="similarity">
    <text evidence="2 7">Belongs to the major facilitator superfamily. Sugar transporter (TC 2.A.1.1) family.</text>
</comment>
<dbReference type="EMBL" id="QWIT01000258">
    <property type="protein sequence ID" value="RMZ27221.1"/>
    <property type="molecule type" value="Genomic_DNA"/>
</dbReference>
<dbReference type="InterPro" id="IPR036259">
    <property type="entry name" value="MFS_trans_sf"/>
</dbReference>
<evidence type="ECO:0000313" key="10">
    <source>
        <dbReference type="EMBL" id="RMZ27221.1"/>
    </source>
</evidence>
<dbReference type="InterPro" id="IPR003663">
    <property type="entry name" value="Sugar/inositol_transpt"/>
</dbReference>
<dbReference type="Pfam" id="PF00083">
    <property type="entry name" value="Sugar_tr"/>
    <property type="match status" value="1"/>
</dbReference>
<accession>A0A3M7INU7</accession>
<feature type="transmembrane region" description="Helical" evidence="8">
    <location>
        <begin position="286"/>
        <end position="309"/>
    </location>
</feature>
<dbReference type="AlphaFoldDB" id="A0A3M7INU7"/>
<name>A0A3M7INU7_HORWE</name>
<evidence type="ECO:0000256" key="1">
    <source>
        <dbReference type="ARBA" id="ARBA00004141"/>
    </source>
</evidence>
<evidence type="ECO:0000256" key="7">
    <source>
        <dbReference type="RuleBase" id="RU003346"/>
    </source>
</evidence>
<dbReference type="PRINTS" id="PR00171">
    <property type="entry name" value="SUGRTRNSPORT"/>
</dbReference>
<dbReference type="SUPFAM" id="SSF103473">
    <property type="entry name" value="MFS general substrate transporter"/>
    <property type="match status" value="1"/>
</dbReference>
<reference evidence="10 11" key="1">
    <citation type="journal article" date="2018" name="BMC Genomics">
        <title>Genomic evidence for intraspecific hybridization in a clonal and extremely halotolerant yeast.</title>
        <authorList>
            <person name="Gostincar C."/>
            <person name="Stajich J.E."/>
            <person name="Zupancic J."/>
            <person name="Zalar P."/>
            <person name="Gunde-Cimerman N."/>
        </authorList>
    </citation>
    <scope>NUCLEOTIDE SEQUENCE [LARGE SCALE GENOMIC DNA]</scope>
    <source>
        <strain evidence="10 11">EXF-120</strain>
    </source>
</reference>
<dbReference type="InterPro" id="IPR050360">
    <property type="entry name" value="MFS_Sugar_Transporters"/>
</dbReference>
<proteinExistence type="inferred from homology"/>
<dbReference type="NCBIfam" id="TIGR00879">
    <property type="entry name" value="SP"/>
    <property type="match status" value="1"/>
</dbReference>
<dbReference type="VEuPathDB" id="FungiDB:BTJ68_13923"/>
<evidence type="ECO:0000259" key="9">
    <source>
        <dbReference type="PROSITE" id="PS50850"/>
    </source>
</evidence>
<feature type="transmembrane region" description="Helical" evidence="8">
    <location>
        <begin position="177"/>
        <end position="197"/>
    </location>
</feature>
<dbReference type="PANTHER" id="PTHR48022:SF26">
    <property type="entry name" value="MAJOR FACILITATOR SUPERFAMILY (MFS) PROFILE DOMAIN-CONTAINING PROTEIN-RELATED"/>
    <property type="match status" value="1"/>
</dbReference>
<dbReference type="InterPro" id="IPR005829">
    <property type="entry name" value="Sugar_transporter_CS"/>
</dbReference>
<dbReference type="GO" id="GO:0016020">
    <property type="term" value="C:membrane"/>
    <property type="evidence" value="ECO:0007669"/>
    <property type="project" value="UniProtKB-SubCell"/>
</dbReference>
<keyword evidence="3 7" id="KW-0813">Transport</keyword>
<feature type="transmembrane region" description="Helical" evidence="8">
    <location>
        <begin position="88"/>
        <end position="106"/>
    </location>
</feature>
<evidence type="ECO:0000256" key="2">
    <source>
        <dbReference type="ARBA" id="ARBA00010992"/>
    </source>
</evidence>
<feature type="transmembrane region" description="Helical" evidence="8">
    <location>
        <begin position="386"/>
        <end position="410"/>
    </location>
</feature>
<dbReference type="PROSITE" id="PS50850">
    <property type="entry name" value="MFS"/>
    <property type="match status" value="1"/>
</dbReference>
<feature type="transmembrane region" description="Helical" evidence="8">
    <location>
        <begin position="203"/>
        <end position="224"/>
    </location>
</feature>
<keyword evidence="5 8" id="KW-1133">Transmembrane helix</keyword>
<keyword evidence="4 8" id="KW-0812">Transmembrane</keyword>
<organism evidence="10 11">
    <name type="scientific">Hortaea werneckii</name>
    <name type="common">Black yeast</name>
    <name type="synonym">Cladosporium werneckii</name>
    <dbReference type="NCBI Taxonomy" id="91943"/>
    <lineage>
        <taxon>Eukaryota</taxon>
        <taxon>Fungi</taxon>
        <taxon>Dikarya</taxon>
        <taxon>Ascomycota</taxon>
        <taxon>Pezizomycotina</taxon>
        <taxon>Dothideomycetes</taxon>
        <taxon>Dothideomycetidae</taxon>
        <taxon>Mycosphaerellales</taxon>
        <taxon>Teratosphaeriaceae</taxon>
        <taxon>Hortaea</taxon>
    </lineage>
</organism>
<feature type="transmembrane region" description="Helical" evidence="8">
    <location>
        <begin position="46"/>
        <end position="68"/>
    </location>
</feature>
<evidence type="ECO:0000256" key="8">
    <source>
        <dbReference type="SAM" id="Phobius"/>
    </source>
</evidence>
<protein>
    <recommendedName>
        <fullName evidence="9">Major facilitator superfamily (MFS) profile domain-containing protein</fullName>
    </recommendedName>
</protein>
<comment type="caution">
    <text evidence="10">The sequence shown here is derived from an EMBL/GenBank/DDBJ whole genome shotgun (WGS) entry which is preliminary data.</text>
</comment>
<dbReference type="InterPro" id="IPR020846">
    <property type="entry name" value="MFS_dom"/>
</dbReference>
<evidence type="ECO:0000256" key="3">
    <source>
        <dbReference type="ARBA" id="ARBA00022448"/>
    </source>
</evidence>
<keyword evidence="6 8" id="KW-0472">Membrane</keyword>
<feature type="domain" description="Major facilitator superfamily (MFS) profile" evidence="9">
    <location>
        <begin position="43"/>
        <end position="476"/>
    </location>
</feature>
<evidence type="ECO:0000256" key="6">
    <source>
        <dbReference type="ARBA" id="ARBA00023136"/>
    </source>
</evidence>
<dbReference type="Gene3D" id="1.20.1250.20">
    <property type="entry name" value="MFS general substrate transporter like domains"/>
    <property type="match status" value="1"/>
</dbReference>
<feature type="transmembrane region" description="Helical" evidence="8">
    <location>
        <begin position="353"/>
        <end position="374"/>
    </location>
</feature>
<feature type="transmembrane region" description="Helical" evidence="8">
    <location>
        <begin position="321"/>
        <end position="344"/>
    </location>
</feature>
<dbReference type="GO" id="GO:0005351">
    <property type="term" value="F:carbohydrate:proton symporter activity"/>
    <property type="evidence" value="ECO:0007669"/>
    <property type="project" value="TreeGrafter"/>
</dbReference>
<dbReference type="InterPro" id="IPR005828">
    <property type="entry name" value="MFS_sugar_transport-like"/>
</dbReference>
<evidence type="ECO:0000256" key="5">
    <source>
        <dbReference type="ARBA" id="ARBA00022989"/>
    </source>
</evidence>
<sequence>MSYKPLQDTEHLDSSLHHENATLDHASSEKHDHGEVRRRFFKSSRALHLAISVAAGTVMTLFGGGIIVGDDFLEYFHNPSPAMQGFVTSVYDLGCFGGAVIALFVGEKLGRKRMLLLFTVIMGAGILVQTACHNMTTMVWGRLIAGIGNGGNTATAPVWHVETSHASVKGKAVVQEMAVNVLGFVISNFVTLAFSGLSTEAQWRFPLGIQMIFVAIILIMVPLLPESPRWLLARKRDDEARRVLSLLNDHNIEDEFDEIRASVKAEQAAAGSWSQLLRGGLPARRVLLGMALQTAQQLSGINVLAYYLPVVLHRSVGLTQYISRIVAAANSVSFFLTTSASLLFVDRVGRRPLLMYLAGGMAIAFLGVSIGVGVGLTMPENLGPGIAAVVFIWLYFSLFSSGWISVPWLYPAEVNSLKFRTKGAALATACDWLFNYIVVQATPPGIEHLQWGYYLIYALLNAAFVPLVYYVVVETQGRSLETVDAWFAGNPQWLVHKANHSAAPETSQVNGRGGLAKLHIADDHEAMMSAFAVTSEGDENDSLRSDSPVSRPLIDKGQSLHVDSWVQTLLLRQQLAVDYASVAETPFDIVVSLGNSRTCLAFLLDLSTASERSGLAGRSLCGTVTCRVSRNLPRAHAGRL</sequence>
<dbReference type="Proteomes" id="UP000281677">
    <property type="component" value="Unassembled WGS sequence"/>
</dbReference>
<comment type="subcellular location">
    <subcellularLocation>
        <location evidence="1">Membrane</location>
        <topology evidence="1">Multi-pass membrane protein</topology>
    </subcellularLocation>
</comment>
<gene>
    <name evidence="10" type="ORF">D0859_08706</name>
</gene>
<feature type="transmembrane region" description="Helical" evidence="8">
    <location>
        <begin position="451"/>
        <end position="472"/>
    </location>
</feature>
<evidence type="ECO:0000313" key="11">
    <source>
        <dbReference type="Proteomes" id="UP000281677"/>
    </source>
</evidence>